<dbReference type="InterPro" id="IPR007709">
    <property type="entry name" value="N-FG_amidohydro"/>
</dbReference>
<dbReference type="Pfam" id="PF05013">
    <property type="entry name" value="FGase"/>
    <property type="match status" value="1"/>
</dbReference>
<dbReference type="PIRSF" id="PIRSF029730">
    <property type="entry name" value="UCP029730"/>
    <property type="match status" value="1"/>
</dbReference>
<dbReference type="InterPro" id="IPR011227">
    <property type="entry name" value="UCP029730"/>
</dbReference>
<protein>
    <submittedName>
        <fullName evidence="1">N-formylglutamate amidohydrolase</fullName>
    </submittedName>
</protein>
<reference evidence="2" key="1">
    <citation type="journal article" date="2019" name="Int. J. Syst. Evol. Microbiol.">
        <title>The Global Catalogue of Microorganisms (GCM) 10K type strain sequencing project: providing services to taxonomists for standard genome sequencing and annotation.</title>
        <authorList>
            <consortium name="The Broad Institute Genomics Platform"/>
            <consortium name="The Broad Institute Genome Sequencing Center for Infectious Disease"/>
            <person name="Wu L."/>
            <person name="Ma J."/>
        </authorList>
    </citation>
    <scope>NUCLEOTIDE SEQUENCE [LARGE SCALE GENOMIC DNA]</scope>
    <source>
        <strain evidence="2">ICMP 19515</strain>
    </source>
</reference>
<evidence type="ECO:0000313" key="2">
    <source>
        <dbReference type="Proteomes" id="UP001595648"/>
    </source>
</evidence>
<comment type="caution">
    <text evidence="1">The sequence shown here is derived from an EMBL/GenBank/DDBJ whole genome shotgun (WGS) entry which is preliminary data.</text>
</comment>
<sequence>MKQGYDTLRLLGQGDPDPFEVMNPDGSSPVLLVCEHAGQAIPAALGNLGISLEVLDDHVGWDIGAAEVARLLARRLDAVAVFQPYSRLVIDCNRPPEAFDAIPATSDGIRIPGNQEVDIADRAARVAEIFEPFHTEISRRLEEGRHTVAISVHSFTPRMNNVWRPWDIGFLFRRDTDTSARLRDSVTRRYPRLRVGMNEPYQVNDSSDWFVPRHCETRGLNNSLIEIRNDHLRTAEGQRLWADIVASSIEDYLNGN</sequence>
<gene>
    <name evidence="1" type="ORF">ACFOJ9_02810</name>
</gene>
<keyword evidence="2" id="KW-1185">Reference proteome</keyword>
<dbReference type="EMBL" id="JBHRVD010000001">
    <property type="protein sequence ID" value="MFC3320752.1"/>
    <property type="molecule type" value="Genomic_DNA"/>
</dbReference>
<dbReference type="Gene3D" id="3.40.630.40">
    <property type="entry name" value="Zn-dependent exopeptidases"/>
    <property type="match status" value="1"/>
</dbReference>
<accession>A0ABV7MG61</accession>
<dbReference type="SUPFAM" id="SSF53187">
    <property type="entry name" value="Zn-dependent exopeptidases"/>
    <property type="match status" value="1"/>
</dbReference>
<organism evidence="1 2">
    <name type="scientific">Mesorhizobium cantuariense</name>
    <dbReference type="NCBI Taxonomy" id="1300275"/>
    <lineage>
        <taxon>Bacteria</taxon>
        <taxon>Pseudomonadati</taxon>
        <taxon>Pseudomonadota</taxon>
        <taxon>Alphaproteobacteria</taxon>
        <taxon>Hyphomicrobiales</taxon>
        <taxon>Phyllobacteriaceae</taxon>
        <taxon>Mesorhizobium</taxon>
    </lineage>
</organism>
<evidence type="ECO:0000313" key="1">
    <source>
        <dbReference type="EMBL" id="MFC3320752.1"/>
    </source>
</evidence>
<dbReference type="RefSeq" id="WP_378976904.1">
    <property type="nucleotide sequence ID" value="NZ_JBHRVD010000001.1"/>
</dbReference>
<dbReference type="Proteomes" id="UP001595648">
    <property type="component" value="Unassembled WGS sequence"/>
</dbReference>
<proteinExistence type="predicted"/>
<name>A0ABV7MG61_9HYPH</name>